<reference evidence="1" key="1">
    <citation type="submission" date="2014-11" db="EMBL/GenBank/DDBJ databases">
        <authorList>
            <person name="Amaro Gonzalez C."/>
        </authorList>
    </citation>
    <scope>NUCLEOTIDE SEQUENCE</scope>
</reference>
<sequence length="57" mass="6193">MPVGSETPLPCLGKRVFHYHFPIKTVAVSTGQVTKPPFQLIVSKVNDKTSPPPPLPI</sequence>
<evidence type="ECO:0000313" key="1">
    <source>
        <dbReference type="EMBL" id="JAH80021.1"/>
    </source>
</evidence>
<organism evidence="1">
    <name type="scientific">Anguilla anguilla</name>
    <name type="common">European freshwater eel</name>
    <name type="synonym">Muraena anguilla</name>
    <dbReference type="NCBI Taxonomy" id="7936"/>
    <lineage>
        <taxon>Eukaryota</taxon>
        <taxon>Metazoa</taxon>
        <taxon>Chordata</taxon>
        <taxon>Craniata</taxon>
        <taxon>Vertebrata</taxon>
        <taxon>Euteleostomi</taxon>
        <taxon>Actinopterygii</taxon>
        <taxon>Neopterygii</taxon>
        <taxon>Teleostei</taxon>
        <taxon>Anguilliformes</taxon>
        <taxon>Anguillidae</taxon>
        <taxon>Anguilla</taxon>
    </lineage>
</organism>
<dbReference type="EMBL" id="GBXM01028556">
    <property type="protein sequence ID" value="JAH80021.1"/>
    <property type="molecule type" value="Transcribed_RNA"/>
</dbReference>
<dbReference type="AlphaFoldDB" id="A0A0E9VPQ9"/>
<protein>
    <submittedName>
        <fullName evidence="1">Uncharacterized protein</fullName>
    </submittedName>
</protein>
<proteinExistence type="predicted"/>
<reference evidence="1" key="2">
    <citation type="journal article" date="2015" name="Fish Shellfish Immunol.">
        <title>Early steps in the European eel (Anguilla anguilla)-Vibrio vulnificus interaction in the gills: Role of the RtxA13 toxin.</title>
        <authorList>
            <person name="Callol A."/>
            <person name="Pajuelo D."/>
            <person name="Ebbesson L."/>
            <person name="Teles M."/>
            <person name="MacKenzie S."/>
            <person name="Amaro C."/>
        </authorList>
    </citation>
    <scope>NUCLEOTIDE SEQUENCE</scope>
</reference>
<name>A0A0E9VPQ9_ANGAN</name>
<accession>A0A0E9VPQ9</accession>